<protein>
    <submittedName>
        <fullName evidence="1">Uncharacterized protein</fullName>
    </submittedName>
</protein>
<gene>
    <name evidence="1" type="ORF">MPEAHAMD_6040</name>
</gene>
<reference evidence="1" key="1">
    <citation type="journal article" date="2016" name="Front. Microbiol.">
        <title>Genome Sequence of the Piezophilic, Mesophilic Sulfate-Reducing Bacterium Desulfovibrio indicus J2T.</title>
        <authorList>
            <person name="Cao J."/>
            <person name="Maignien L."/>
            <person name="Shao Z."/>
            <person name="Alain K."/>
            <person name="Jebbar M."/>
        </authorList>
    </citation>
    <scope>NUCLEOTIDE SEQUENCE</scope>
    <source>
        <strain evidence="1">JCM 32048</strain>
    </source>
</reference>
<accession>A0AA37M878</accession>
<organism evidence="1 2">
    <name type="scientific">Methylobacterium frigidaeris</name>
    <dbReference type="NCBI Taxonomy" id="2038277"/>
    <lineage>
        <taxon>Bacteria</taxon>
        <taxon>Pseudomonadati</taxon>
        <taxon>Pseudomonadota</taxon>
        <taxon>Alphaproteobacteria</taxon>
        <taxon>Hyphomicrobiales</taxon>
        <taxon>Methylobacteriaceae</taxon>
        <taxon>Methylobacterium</taxon>
    </lineage>
</organism>
<dbReference type="AlphaFoldDB" id="A0AA37M878"/>
<comment type="caution">
    <text evidence="1">The sequence shown here is derived from an EMBL/GenBank/DDBJ whole genome shotgun (WGS) entry which is preliminary data.</text>
</comment>
<evidence type="ECO:0000313" key="1">
    <source>
        <dbReference type="EMBL" id="GJD65844.1"/>
    </source>
</evidence>
<reference evidence="1" key="2">
    <citation type="submission" date="2021-08" db="EMBL/GenBank/DDBJ databases">
        <authorList>
            <person name="Tani A."/>
            <person name="Ola A."/>
            <person name="Ogura Y."/>
            <person name="Katsura K."/>
            <person name="Hayashi T."/>
        </authorList>
    </citation>
    <scope>NUCLEOTIDE SEQUENCE</scope>
    <source>
        <strain evidence="1">JCM 32048</strain>
    </source>
</reference>
<keyword evidence="2" id="KW-1185">Reference proteome</keyword>
<dbReference type="Proteomes" id="UP001055286">
    <property type="component" value="Unassembled WGS sequence"/>
</dbReference>
<name>A0AA37M878_9HYPH</name>
<proteinExistence type="predicted"/>
<dbReference type="RefSeq" id="WP_238193187.1">
    <property type="nucleotide sequence ID" value="NZ_BPQJ01000049.1"/>
</dbReference>
<evidence type="ECO:0000313" key="2">
    <source>
        <dbReference type="Proteomes" id="UP001055286"/>
    </source>
</evidence>
<dbReference type="EMBL" id="BPQJ01000049">
    <property type="protein sequence ID" value="GJD65844.1"/>
    <property type="molecule type" value="Genomic_DNA"/>
</dbReference>
<sequence length="957" mass="99664">MFGLFDGLSVANFAKLTDLSGGEDLARLLPDDLRVKLGSLSLDAMSLGLSAPGGAVSLDDVSITVGMPQIDMTVVPGFTIDALNATFDVADPLNRRSARSLNATLGGDLTLLGAPFDVMVTLPEVAAVARLTRPAAISLSSLFDEAGIGMPSDIGVGQLRVAELEVSADKAGAFGFATALAPAPGWSIDLGPVPLTVKDVTVVASRGSGTSSVAINGTIAFGTAFSLAGRYQSPGNFVFRGEIPSVRLSAIVATLTDDGLALPSGFDIDLEGTYARIEKAGADYSFQVATTMASLGTVVLEVRRTTARGGTWGIATGIDLTGLRLSRLPGLDGLKPFEDVFQLSELIVVVASFADPAFTFPALAAFQGPTLRTGNVNLPAQALGGGVIRGFNVSARWTLDASKQQTLLKNLLGLHASLDITLQVGADPAANSRLFVSMTTKIRNLDFACRFGGAIAGGQIELFLTGILQVPIQGRPTRFDLTLMFVANGAFLSGSMQGTLDFGDLKLSNLALVIGTDWEGLPSLGLAATLDIEGLDSSVAVFFDSTDPSRSLLAGSVSDITLKGVIDKFAGAVLPSTVDDVLDQIALEGTDPFRVPSSLAQSLDNLDLTAVAAALKTGGVTLATASQNTLVVALPGGGRWAVTDLVNMLHYDLSLQGSEIVVKLDPQIYLAPQQTMLGAITFPQGLFFNTGLRLLFLKAQAKVMVRPSQGLLIDGAMDKIVIGTETLFCVSSLDGKTGPVVSGATFAQPQLPEPRRSPHLIVDGSLDLLGIKRAVSVSVTKQGFLFTLKGSIASLLDADLDGTFTGLKALNIGGHLNVGLDTFDLGPLGKITITTGAGGEFRVGVVGEAIGAWFAGSFAFAGQTLTLPRFDLDTRTESLPKLAANVFDLVKTALLDFLKDAERWAKLVADGIISGVKDVEAVLRDTFHKSLDEAKKIVDEVSGKVKTCAMTTAASIL</sequence>